<dbReference type="Proteomes" id="UP000747542">
    <property type="component" value="Unassembled WGS sequence"/>
</dbReference>
<dbReference type="InterPro" id="IPR013162">
    <property type="entry name" value="CD80_C2-set"/>
</dbReference>
<keyword evidence="2" id="KW-0472">Membrane</keyword>
<dbReference type="Pfam" id="PF13927">
    <property type="entry name" value="Ig_3"/>
    <property type="match status" value="1"/>
</dbReference>
<feature type="domain" description="Ig-like" evidence="5">
    <location>
        <begin position="291"/>
        <end position="425"/>
    </location>
</feature>
<name>A0A8J5K0E0_HOMAM</name>
<organism evidence="6 7">
    <name type="scientific">Homarus americanus</name>
    <name type="common">American lobster</name>
    <dbReference type="NCBI Taxonomy" id="6706"/>
    <lineage>
        <taxon>Eukaryota</taxon>
        <taxon>Metazoa</taxon>
        <taxon>Ecdysozoa</taxon>
        <taxon>Arthropoda</taxon>
        <taxon>Crustacea</taxon>
        <taxon>Multicrustacea</taxon>
        <taxon>Malacostraca</taxon>
        <taxon>Eumalacostraca</taxon>
        <taxon>Eucarida</taxon>
        <taxon>Decapoda</taxon>
        <taxon>Pleocyemata</taxon>
        <taxon>Astacidea</taxon>
        <taxon>Nephropoidea</taxon>
        <taxon>Nephropidae</taxon>
        <taxon>Homarus</taxon>
    </lineage>
</organism>
<dbReference type="InterPro" id="IPR036179">
    <property type="entry name" value="Ig-like_dom_sf"/>
</dbReference>
<dbReference type="InterPro" id="IPR013783">
    <property type="entry name" value="Ig-like_fold"/>
</dbReference>
<evidence type="ECO:0000313" key="7">
    <source>
        <dbReference type="Proteomes" id="UP000747542"/>
    </source>
</evidence>
<protein>
    <submittedName>
        <fullName evidence="6">Opioid-binding protein/cell adhesion molecule-like 2</fullName>
    </submittedName>
</protein>
<keyword evidence="7" id="KW-1185">Reference proteome</keyword>
<dbReference type="InterPro" id="IPR003599">
    <property type="entry name" value="Ig_sub"/>
</dbReference>
<accession>A0A8J5K0E0</accession>
<evidence type="ECO:0000313" key="6">
    <source>
        <dbReference type="EMBL" id="KAG7164218.1"/>
    </source>
</evidence>
<dbReference type="AlphaFoldDB" id="A0A8J5K0E0"/>
<dbReference type="GO" id="GO:0016020">
    <property type="term" value="C:membrane"/>
    <property type="evidence" value="ECO:0007669"/>
    <property type="project" value="UniProtKB-SubCell"/>
</dbReference>
<sequence>MGEFSDNRTLLYLCEVSHPPDDDILLLLWFRDHLTTPIYRLDERWLGRGKERHWSEEQQLGRRAVLQLTSSPAVLQVSSLTRADQGLYTCRVDFMYHPTKTTRVNLTVVGNPRPSVVWFEGKYLLDSFMESEVSENSIKTLDELEATTLGPGPLTLQPAYGGDPFNMLTLGPPTPRPAFEGNLYNTLMPGRPTPKPAFGGEPYNTLTLGPLSRSHLNLQLTCEASNNNITKPTTLMYKVECVVVGAQPPPRVSWWGGYERLLQTTKASVDAKENSAHGNVTTNRLIFTPRPEDNDVPTARCSYGASLDSTNIKEGDDVYFECYIEANPPVTRVSWRHNCNDQDVKERRVKSLLFYCVLPKSPLFYRVLYCSHLQDVALVHNVSAGVIVSNQSLVLQQVVRAQAGRYSCLAHNPVGDGASNSLRLDVKYAPVCSPGQVTTYAVGRYEDAEVTCSVEANPLQESFQWTFNNTADTIDVPQGRFSSSSSHSVITYTPMTALDYGTLLCWAANEIGSQREPCVFHIVPAGSSIWSPPPFSLPHSTSRCTATERRSVALDTTGGGSRPPAPHRPPHSPRPCSGGVRDAVAGHSQAHPRLLVISATPSLEERVRRGRCFAEDVAGSGSHHQFHDVVSAPKPQQLFFQQRLQMDNRTLDSPCVGRRCIKAQCLDV</sequence>
<dbReference type="InterPro" id="IPR007110">
    <property type="entry name" value="Ig-like_dom"/>
</dbReference>
<reference evidence="6" key="1">
    <citation type="journal article" date="2021" name="Sci. Adv.">
        <title>The American lobster genome reveals insights on longevity, neural, and immune adaptations.</title>
        <authorList>
            <person name="Polinski J.M."/>
            <person name="Zimin A.V."/>
            <person name="Clark K.F."/>
            <person name="Kohn A.B."/>
            <person name="Sadowski N."/>
            <person name="Timp W."/>
            <person name="Ptitsyn A."/>
            <person name="Khanna P."/>
            <person name="Romanova D.Y."/>
            <person name="Williams P."/>
            <person name="Greenwood S.J."/>
            <person name="Moroz L.L."/>
            <person name="Walt D.R."/>
            <person name="Bodnar A.G."/>
        </authorList>
    </citation>
    <scope>NUCLEOTIDE SEQUENCE</scope>
    <source>
        <strain evidence="6">GMGI-L3</strain>
    </source>
</reference>
<dbReference type="PROSITE" id="PS50835">
    <property type="entry name" value="IG_LIKE"/>
    <property type="match status" value="3"/>
</dbReference>
<dbReference type="SMART" id="SM00408">
    <property type="entry name" value="IGc2"/>
    <property type="match status" value="2"/>
</dbReference>
<keyword evidence="3" id="KW-1015">Disulfide bond</keyword>
<evidence type="ECO:0000256" key="4">
    <source>
        <dbReference type="SAM" id="MobiDB-lite"/>
    </source>
</evidence>
<proteinExistence type="predicted"/>
<gene>
    <name evidence="6" type="primary">OPCML-L2</name>
    <name evidence="6" type="ORF">Hamer_G014366</name>
</gene>
<evidence type="ECO:0000256" key="1">
    <source>
        <dbReference type="ARBA" id="ARBA00004167"/>
    </source>
</evidence>
<dbReference type="SMART" id="SM00409">
    <property type="entry name" value="IG"/>
    <property type="match status" value="3"/>
</dbReference>
<evidence type="ECO:0000256" key="3">
    <source>
        <dbReference type="ARBA" id="ARBA00023157"/>
    </source>
</evidence>
<dbReference type="InterPro" id="IPR003598">
    <property type="entry name" value="Ig_sub2"/>
</dbReference>
<dbReference type="EMBL" id="JAHLQT010025553">
    <property type="protein sequence ID" value="KAG7164218.1"/>
    <property type="molecule type" value="Genomic_DNA"/>
</dbReference>
<comment type="caution">
    <text evidence="6">The sequence shown here is derived from an EMBL/GenBank/DDBJ whole genome shotgun (WGS) entry which is preliminary data.</text>
</comment>
<dbReference type="PANTHER" id="PTHR23278">
    <property type="entry name" value="SIDESTEP PROTEIN"/>
    <property type="match status" value="1"/>
</dbReference>
<feature type="domain" description="Ig-like" evidence="5">
    <location>
        <begin position="430"/>
        <end position="509"/>
    </location>
</feature>
<comment type="subcellular location">
    <subcellularLocation>
        <location evidence="1">Membrane</location>
        <topology evidence="1">Single-pass membrane protein</topology>
    </subcellularLocation>
</comment>
<evidence type="ECO:0000256" key="2">
    <source>
        <dbReference type="ARBA" id="ARBA00023136"/>
    </source>
</evidence>
<evidence type="ECO:0000259" key="5">
    <source>
        <dbReference type="PROSITE" id="PS50835"/>
    </source>
</evidence>
<dbReference type="Gene3D" id="2.60.40.10">
    <property type="entry name" value="Immunoglobulins"/>
    <property type="match status" value="4"/>
</dbReference>
<dbReference type="SUPFAM" id="SSF48726">
    <property type="entry name" value="Immunoglobulin"/>
    <property type="match status" value="3"/>
</dbReference>
<dbReference type="PANTHER" id="PTHR23278:SF19">
    <property type="entry name" value="OBSCURIN"/>
    <property type="match status" value="1"/>
</dbReference>
<dbReference type="Pfam" id="PF08205">
    <property type="entry name" value="C2-set_2"/>
    <property type="match status" value="1"/>
</dbReference>
<feature type="region of interest" description="Disordered" evidence="4">
    <location>
        <begin position="554"/>
        <end position="583"/>
    </location>
</feature>
<feature type="domain" description="Ig-like" evidence="5">
    <location>
        <begin position="1"/>
        <end position="107"/>
    </location>
</feature>